<sequence>MAVVIHSLCNHRETGTDKFMAVGGLPLPKVLKGPRYEDIV</sequence>
<name>B6UHL3_MAIZE</name>
<dbReference type="EMBL" id="EU976728">
    <property type="protein sequence ID" value="ACG48846.1"/>
    <property type="molecule type" value="mRNA"/>
</dbReference>
<protein>
    <submittedName>
        <fullName evidence="1">Uncharacterized protein</fullName>
    </submittedName>
</protein>
<proteinExistence type="evidence at transcript level"/>
<reference evidence="1" key="1">
    <citation type="journal article" date="2009" name="Plant Mol. Biol.">
        <title>Insights into corn genes derived from large-scale cDNA sequencing.</title>
        <authorList>
            <person name="Alexandrov N.N."/>
            <person name="Brover V.V."/>
            <person name="Freidin S."/>
            <person name="Troukhan M.E."/>
            <person name="Tatarinova T.V."/>
            <person name="Zhang H."/>
            <person name="Swaller T.J."/>
            <person name="Lu Y.P."/>
            <person name="Bouck J."/>
            <person name="Flavell R.B."/>
            <person name="Feldmann K.A."/>
        </authorList>
    </citation>
    <scope>NUCLEOTIDE SEQUENCE</scope>
</reference>
<accession>B6UHL3</accession>
<dbReference type="AlphaFoldDB" id="B6UHL3"/>
<organism evidence="1">
    <name type="scientific">Zea mays</name>
    <name type="common">Maize</name>
    <dbReference type="NCBI Taxonomy" id="4577"/>
    <lineage>
        <taxon>Eukaryota</taxon>
        <taxon>Viridiplantae</taxon>
        <taxon>Streptophyta</taxon>
        <taxon>Embryophyta</taxon>
        <taxon>Tracheophyta</taxon>
        <taxon>Spermatophyta</taxon>
        <taxon>Magnoliopsida</taxon>
        <taxon>Liliopsida</taxon>
        <taxon>Poales</taxon>
        <taxon>Poaceae</taxon>
        <taxon>PACMAD clade</taxon>
        <taxon>Panicoideae</taxon>
        <taxon>Andropogonodae</taxon>
        <taxon>Andropogoneae</taxon>
        <taxon>Tripsacinae</taxon>
        <taxon>Zea</taxon>
    </lineage>
</organism>
<evidence type="ECO:0000313" key="1">
    <source>
        <dbReference type="EMBL" id="ACG48846.1"/>
    </source>
</evidence>